<evidence type="ECO:0000313" key="7">
    <source>
        <dbReference type="Proteomes" id="UP000759131"/>
    </source>
</evidence>
<dbReference type="Pfam" id="PF03453">
    <property type="entry name" value="MoeA_N"/>
    <property type="match status" value="1"/>
</dbReference>
<protein>
    <recommendedName>
        <fullName evidence="5">MoaB/Mog domain-containing protein</fullName>
    </recommendedName>
</protein>
<dbReference type="PANTHER" id="PTHR43764:SF1">
    <property type="entry name" value="MOLYBDOPTERIN MOLYBDOTRANSFERASE"/>
    <property type="match status" value="1"/>
</dbReference>
<dbReference type="Gene3D" id="3.90.105.10">
    <property type="entry name" value="Molybdopterin biosynthesis moea protein, domain 2"/>
    <property type="match status" value="1"/>
</dbReference>
<evidence type="ECO:0000259" key="5">
    <source>
        <dbReference type="SMART" id="SM00852"/>
    </source>
</evidence>
<dbReference type="NCBIfam" id="TIGR00177">
    <property type="entry name" value="molyb_syn"/>
    <property type="match status" value="1"/>
</dbReference>
<dbReference type="AlphaFoldDB" id="A0A7R9KQT6"/>
<dbReference type="InterPro" id="IPR036135">
    <property type="entry name" value="MoeA_linker/N_sf"/>
</dbReference>
<accession>A0A7R9KQT6</accession>
<dbReference type="SUPFAM" id="SSF53218">
    <property type="entry name" value="Molybdenum cofactor biosynthesis proteins"/>
    <property type="match status" value="1"/>
</dbReference>
<organism evidence="6">
    <name type="scientific">Medioppia subpectinata</name>
    <dbReference type="NCBI Taxonomy" id="1979941"/>
    <lineage>
        <taxon>Eukaryota</taxon>
        <taxon>Metazoa</taxon>
        <taxon>Ecdysozoa</taxon>
        <taxon>Arthropoda</taxon>
        <taxon>Chelicerata</taxon>
        <taxon>Arachnida</taxon>
        <taxon>Acari</taxon>
        <taxon>Acariformes</taxon>
        <taxon>Sarcoptiformes</taxon>
        <taxon>Oribatida</taxon>
        <taxon>Brachypylina</taxon>
        <taxon>Oppioidea</taxon>
        <taxon>Oppiidae</taxon>
        <taxon>Medioppia</taxon>
    </lineage>
</organism>
<dbReference type="Pfam" id="PF00994">
    <property type="entry name" value="MoCF_biosynth"/>
    <property type="match status" value="1"/>
</dbReference>
<dbReference type="Gene3D" id="2.170.190.11">
    <property type="entry name" value="Molybdopterin biosynthesis moea protein, domain 3"/>
    <property type="match status" value="1"/>
</dbReference>
<reference evidence="6" key="1">
    <citation type="submission" date="2020-11" db="EMBL/GenBank/DDBJ databases">
        <authorList>
            <person name="Tran Van P."/>
        </authorList>
    </citation>
    <scope>NUCLEOTIDE SEQUENCE</scope>
</reference>
<dbReference type="InterPro" id="IPR005110">
    <property type="entry name" value="MoeA_linker/N"/>
</dbReference>
<dbReference type="PROSITE" id="PS01078">
    <property type="entry name" value="MOCF_BIOSYNTHESIS_1"/>
    <property type="match status" value="1"/>
</dbReference>
<dbReference type="FunFam" id="2.170.190.11:FF:000001">
    <property type="entry name" value="Molybdopterin molybdenumtransferase"/>
    <property type="match status" value="1"/>
</dbReference>
<evidence type="ECO:0000256" key="1">
    <source>
        <dbReference type="ARBA" id="ARBA00005046"/>
    </source>
</evidence>
<dbReference type="SMART" id="SM00852">
    <property type="entry name" value="MoCF_biosynth"/>
    <property type="match status" value="1"/>
</dbReference>
<evidence type="ECO:0000256" key="4">
    <source>
        <dbReference type="ARBA" id="ARBA00023150"/>
    </source>
</evidence>
<comment type="similarity">
    <text evidence="3">In the C-terminal section; belongs to the MoeA family.</text>
</comment>
<name>A0A7R9KQT6_9ACAR</name>
<dbReference type="UniPathway" id="UPA00344"/>
<keyword evidence="4" id="KW-0501">Molybdenum cofactor biosynthesis</keyword>
<comment type="pathway">
    <text evidence="1">Cofactor biosynthesis; molybdopterin biosynthesis.</text>
</comment>
<gene>
    <name evidence="6" type="ORF">OSB1V03_LOCUS6986</name>
</gene>
<evidence type="ECO:0000256" key="2">
    <source>
        <dbReference type="ARBA" id="ARBA00007589"/>
    </source>
</evidence>
<dbReference type="InterPro" id="IPR051920">
    <property type="entry name" value="MPT_Adenylyltrnsfr/MoaC-Rel"/>
</dbReference>
<dbReference type="Proteomes" id="UP000759131">
    <property type="component" value="Unassembled WGS sequence"/>
</dbReference>
<dbReference type="InterPro" id="IPR036425">
    <property type="entry name" value="MoaB/Mog-like_dom_sf"/>
</dbReference>
<dbReference type="Gene3D" id="3.40.980.10">
    <property type="entry name" value="MoaB/Mog-like domain"/>
    <property type="match status" value="1"/>
</dbReference>
<feature type="domain" description="MoaB/Mog" evidence="5">
    <location>
        <begin position="97"/>
        <end position="249"/>
    </location>
</feature>
<evidence type="ECO:0000313" key="6">
    <source>
        <dbReference type="EMBL" id="CAD7626553.1"/>
    </source>
</evidence>
<dbReference type="EMBL" id="OC858504">
    <property type="protein sequence ID" value="CAD7626553.1"/>
    <property type="molecule type" value="Genomic_DNA"/>
</dbReference>
<keyword evidence="7" id="KW-1185">Reference proteome</keyword>
<sequence length="420" mass="45252">MRSLLESQRNKHEDNSDTTFLIDELLPQLSANTDQFRRSATESGVSVSRDLSTILKNLKKLEQSFDVLNQVLDPSLSTTQSTATRRHPNAFFVVDACVLTVSDTCDVDHSKDTSGPLLTSRLTGKGFDVIETSIVADDVLRIQGKLCEWSDRALGVDLIVTTGGTGFTARDVTPEATKAIVDRDAPGIAHALTSGSLKVTPMAMLSSNIYCDHRLSAGIRKRTLIINFPGSAKACDECLAIVEPVLAHAIHQLRGDTTATASAHKQLQQPLRSKVQLQSVGLRPRHSQYPMISMDTAINKIIDECVAFTDVEYIDLDCLDQLMGRLLADSICAAVPLPPFRASIKDGYAVVAADGSGDRKVLAKAATAGGQVPMESIELTSGCCMRVSTGAPLPAGCDAVVQVEDTKVVQLSEVWQQVFI</sequence>
<dbReference type="PANTHER" id="PTHR43764">
    <property type="entry name" value="MOLYBDENUM COFACTOR BIOSYNTHESIS"/>
    <property type="match status" value="1"/>
</dbReference>
<dbReference type="InterPro" id="IPR001453">
    <property type="entry name" value="MoaB/Mog_dom"/>
</dbReference>
<dbReference type="CDD" id="cd00886">
    <property type="entry name" value="MogA_MoaB"/>
    <property type="match status" value="1"/>
</dbReference>
<dbReference type="EMBL" id="CAJPIZ010003929">
    <property type="protein sequence ID" value="CAG2106983.1"/>
    <property type="molecule type" value="Genomic_DNA"/>
</dbReference>
<evidence type="ECO:0000256" key="3">
    <source>
        <dbReference type="ARBA" id="ARBA00008339"/>
    </source>
</evidence>
<dbReference type="GO" id="GO:0006777">
    <property type="term" value="P:Mo-molybdopterin cofactor biosynthetic process"/>
    <property type="evidence" value="ECO:0007669"/>
    <property type="project" value="UniProtKB-KW"/>
</dbReference>
<proteinExistence type="inferred from homology"/>
<dbReference type="InterPro" id="IPR008284">
    <property type="entry name" value="MoCF_biosynth_CS"/>
</dbReference>
<dbReference type="SUPFAM" id="SSF63882">
    <property type="entry name" value="MoeA N-terminal region -like"/>
    <property type="match status" value="1"/>
</dbReference>
<dbReference type="OrthoDB" id="4349954at2759"/>
<comment type="similarity">
    <text evidence="2">In the N-terminal section; belongs to the MoaB/Mog family.</text>
</comment>